<organism evidence="1 2">
    <name type="scientific">Popillia japonica</name>
    <name type="common">Japanese beetle</name>
    <dbReference type="NCBI Taxonomy" id="7064"/>
    <lineage>
        <taxon>Eukaryota</taxon>
        <taxon>Metazoa</taxon>
        <taxon>Ecdysozoa</taxon>
        <taxon>Arthropoda</taxon>
        <taxon>Hexapoda</taxon>
        <taxon>Insecta</taxon>
        <taxon>Pterygota</taxon>
        <taxon>Neoptera</taxon>
        <taxon>Endopterygota</taxon>
        <taxon>Coleoptera</taxon>
        <taxon>Polyphaga</taxon>
        <taxon>Scarabaeiformia</taxon>
        <taxon>Scarabaeidae</taxon>
        <taxon>Rutelinae</taxon>
        <taxon>Popillia</taxon>
    </lineage>
</organism>
<keyword evidence="2" id="KW-1185">Reference proteome</keyword>
<accession>A0AAW1KPU2</accession>
<protein>
    <recommendedName>
        <fullName evidence="3">H15 domain-containing protein</fullName>
    </recommendedName>
</protein>
<gene>
    <name evidence="1" type="ORF">QE152_g20758</name>
</gene>
<proteinExistence type="predicted"/>
<name>A0AAW1KPU2_POPJA</name>
<dbReference type="AlphaFoldDB" id="A0AAW1KPU2"/>
<evidence type="ECO:0008006" key="3">
    <source>
        <dbReference type="Google" id="ProtNLM"/>
    </source>
</evidence>
<evidence type="ECO:0000313" key="1">
    <source>
        <dbReference type="EMBL" id="KAK9721707.1"/>
    </source>
</evidence>
<sequence>MTRTLTPSKLFVHKVLLSLQFLQGLNKDKDGATARKITSYIRRNFPNDGDIASQVQASLDECLHYGFVEKAKHKYILVGPIASIQMHPHNSQYRVREVERIRKIFPYDWKHSKRKLHTKQRRCPRTDNLITSFFRKIKNWLCGSVSSCKELQLPKQVHCRRFKNMRNLKRMKRRRHCSRSGCTAPYESHSDRNRSISIAGSEYAALKKTKGKLCDEAAKLLESCTSKSRYKQPKRRKRTASTEAYSCCDCVTSVNTIDCT</sequence>
<comment type="caution">
    <text evidence="1">The sequence shown here is derived from an EMBL/GenBank/DDBJ whole genome shotgun (WGS) entry which is preliminary data.</text>
</comment>
<dbReference type="Proteomes" id="UP001458880">
    <property type="component" value="Unassembled WGS sequence"/>
</dbReference>
<dbReference type="EMBL" id="JASPKY010000196">
    <property type="protein sequence ID" value="KAK9721707.1"/>
    <property type="molecule type" value="Genomic_DNA"/>
</dbReference>
<reference evidence="1 2" key="1">
    <citation type="journal article" date="2024" name="BMC Genomics">
        <title>De novo assembly and annotation of Popillia japonica's genome with initial clues to its potential as an invasive pest.</title>
        <authorList>
            <person name="Cucini C."/>
            <person name="Boschi S."/>
            <person name="Funari R."/>
            <person name="Cardaioli E."/>
            <person name="Iannotti N."/>
            <person name="Marturano G."/>
            <person name="Paoli F."/>
            <person name="Bruttini M."/>
            <person name="Carapelli A."/>
            <person name="Frati F."/>
            <person name="Nardi F."/>
        </authorList>
    </citation>
    <scope>NUCLEOTIDE SEQUENCE [LARGE SCALE GENOMIC DNA]</scope>
    <source>
        <strain evidence="1">DMR45628</strain>
    </source>
</reference>
<evidence type="ECO:0000313" key="2">
    <source>
        <dbReference type="Proteomes" id="UP001458880"/>
    </source>
</evidence>